<dbReference type="PANTHER" id="PTHR21366:SF14">
    <property type="entry name" value="GLYOXALASE DOMAIN-CONTAINING PROTEIN 5"/>
    <property type="match status" value="1"/>
</dbReference>
<dbReference type="EMBL" id="SLUN01000004">
    <property type="protein sequence ID" value="TCL74283.1"/>
    <property type="molecule type" value="Genomic_DNA"/>
</dbReference>
<evidence type="ECO:0000313" key="2">
    <source>
        <dbReference type="EMBL" id="TCL74283.1"/>
    </source>
</evidence>
<evidence type="ECO:0000259" key="1">
    <source>
        <dbReference type="PROSITE" id="PS51819"/>
    </source>
</evidence>
<dbReference type="InterPro" id="IPR004360">
    <property type="entry name" value="Glyas_Fos-R_dOase_dom"/>
</dbReference>
<evidence type="ECO:0000313" key="3">
    <source>
        <dbReference type="Proteomes" id="UP000295008"/>
    </source>
</evidence>
<name>A0A4R1S4Q9_HYDET</name>
<dbReference type="InterPro" id="IPR029068">
    <property type="entry name" value="Glyas_Bleomycin-R_OHBP_Dase"/>
</dbReference>
<dbReference type="Pfam" id="PF00903">
    <property type="entry name" value="Glyoxalase"/>
    <property type="match status" value="1"/>
</dbReference>
<organism evidence="2 3">
    <name type="scientific">Hydrogenispora ethanolica</name>
    <dbReference type="NCBI Taxonomy" id="1082276"/>
    <lineage>
        <taxon>Bacteria</taxon>
        <taxon>Bacillati</taxon>
        <taxon>Bacillota</taxon>
        <taxon>Hydrogenispora</taxon>
    </lineage>
</organism>
<dbReference type="Gene3D" id="3.10.180.10">
    <property type="entry name" value="2,3-Dihydroxybiphenyl 1,2-Dioxygenase, domain 1"/>
    <property type="match status" value="1"/>
</dbReference>
<reference evidence="2 3" key="1">
    <citation type="submission" date="2019-03" db="EMBL/GenBank/DDBJ databases">
        <title>Genomic Encyclopedia of Type Strains, Phase IV (KMG-IV): sequencing the most valuable type-strain genomes for metagenomic binning, comparative biology and taxonomic classification.</title>
        <authorList>
            <person name="Goeker M."/>
        </authorList>
    </citation>
    <scope>NUCLEOTIDE SEQUENCE [LARGE SCALE GENOMIC DNA]</scope>
    <source>
        <strain evidence="2 3">LX-B</strain>
    </source>
</reference>
<accession>A0A4R1S4Q9</accession>
<comment type="caution">
    <text evidence="2">The sequence shown here is derived from an EMBL/GenBank/DDBJ whole genome shotgun (WGS) entry which is preliminary data.</text>
</comment>
<dbReference type="OrthoDB" id="9788468at2"/>
<keyword evidence="3" id="KW-1185">Reference proteome</keyword>
<dbReference type="RefSeq" id="WP_132013297.1">
    <property type="nucleotide sequence ID" value="NZ_SLUN01000004.1"/>
</dbReference>
<dbReference type="InterPro" id="IPR050383">
    <property type="entry name" value="GlyoxalaseI/FosfomycinResist"/>
</dbReference>
<dbReference type="SUPFAM" id="SSF54593">
    <property type="entry name" value="Glyoxalase/Bleomycin resistance protein/Dihydroxybiphenyl dioxygenase"/>
    <property type="match status" value="1"/>
</dbReference>
<sequence>MLLQKLHHVCIQTGRYRESLGFYRDMLGFTVLKETPDFHDREYNTWLQNGSFLIELQTVKAGRELSAWSPRQSGPVHLCFLVDDVREALAELKKKGYRDFKTRDGAELYRVEGGYLFKVKAPEGTEIEIRDYPGV</sequence>
<dbReference type="PROSITE" id="PS51819">
    <property type="entry name" value="VOC"/>
    <property type="match status" value="1"/>
</dbReference>
<dbReference type="InterPro" id="IPR037523">
    <property type="entry name" value="VOC_core"/>
</dbReference>
<dbReference type="PANTHER" id="PTHR21366">
    <property type="entry name" value="GLYOXALASE FAMILY PROTEIN"/>
    <property type="match status" value="1"/>
</dbReference>
<protein>
    <submittedName>
        <fullName evidence="2">Glyoxylase I family protein</fullName>
    </submittedName>
</protein>
<dbReference type="Proteomes" id="UP000295008">
    <property type="component" value="Unassembled WGS sequence"/>
</dbReference>
<gene>
    <name evidence="2" type="ORF">EDC14_1004221</name>
</gene>
<proteinExistence type="predicted"/>
<feature type="domain" description="VOC" evidence="1">
    <location>
        <begin position="5"/>
        <end position="132"/>
    </location>
</feature>
<dbReference type="AlphaFoldDB" id="A0A4R1S4Q9"/>